<reference evidence="4" key="1">
    <citation type="journal article" date="2020" name="mSystems">
        <title>Genome- and Community-Level Interaction Insights into Carbon Utilization and Element Cycling Functions of Hydrothermarchaeota in Hydrothermal Sediment.</title>
        <authorList>
            <person name="Zhou Z."/>
            <person name="Liu Y."/>
            <person name="Xu W."/>
            <person name="Pan J."/>
            <person name="Luo Z.H."/>
            <person name="Li M."/>
        </authorList>
    </citation>
    <scope>NUCLEOTIDE SEQUENCE [LARGE SCALE GENOMIC DNA]</scope>
    <source>
        <strain evidence="4">SpSt-556</strain>
    </source>
</reference>
<comment type="caution">
    <text evidence="4">The sequence shown here is derived from an EMBL/GenBank/DDBJ whole genome shotgun (WGS) entry which is preliminary data.</text>
</comment>
<proteinExistence type="predicted"/>
<feature type="domain" description="Glycosyl transferase family 1" evidence="2">
    <location>
        <begin position="175"/>
        <end position="335"/>
    </location>
</feature>
<gene>
    <name evidence="4" type="ORF">ENT17_00795</name>
</gene>
<name>A0A7C4KY52_9CHLR</name>
<dbReference type="EMBL" id="DSXR01000014">
    <property type="protein sequence ID" value="HGS86137.1"/>
    <property type="molecule type" value="Genomic_DNA"/>
</dbReference>
<dbReference type="Pfam" id="PF13579">
    <property type="entry name" value="Glyco_trans_4_4"/>
    <property type="match status" value="1"/>
</dbReference>
<protein>
    <submittedName>
        <fullName evidence="4">Glycosyltransferase family 1 protein</fullName>
    </submittedName>
</protein>
<accession>A0A7C4KY52</accession>
<dbReference type="PANTHER" id="PTHR46401:SF2">
    <property type="entry name" value="GLYCOSYLTRANSFERASE WBBK-RELATED"/>
    <property type="match status" value="1"/>
</dbReference>
<dbReference type="Gene3D" id="3.40.50.2000">
    <property type="entry name" value="Glycogen Phosphorylase B"/>
    <property type="match status" value="2"/>
</dbReference>
<evidence type="ECO:0000259" key="2">
    <source>
        <dbReference type="Pfam" id="PF00534"/>
    </source>
</evidence>
<evidence type="ECO:0000256" key="1">
    <source>
        <dbReference type="ARBA" id="ARBA00022679"/>
    </source>
</evidence>
<evidence type="ECO:0000259" key="3">
    <source>
        <dbReference type="Pfam" id="PF13579"/>
    </source>
</evidence>
<dbReference type="SUPFAM" id="SSF53756">
    <property type="entry name" value="UDP-Glycosyltransferase/glycogen phosphorylase"/>
    <property type="match status" value="1"/>
</dbReference>
<dbReference type="InterPro" id="IPR001296">
    <property type="entry name" value="Glyco_trans_1"/>
</dbReference>
<sequence length="359" mass="40868">MRVGLVIYGDLNTLSGGYLYDRKLVSFLQSQGDNVEIISLPWRNYPRHWMHNLNPALRERLRDLRVDVLLQDELNHPSLFILNHQLRKDVPYALVSIVHHLRCMEEHPRVLRWLYRQVERRYLNSVDGFICNSQTTLQSVSNLLKAEKPAVVATPGGDALSAEGADTNSNAYSHKDDLHFIFVGNWIPRKGLHTLLRALQDLTSFHWQLSLVGRTNLQPSYEKKIRQMIESGGLGRRVRIYGAVSDDELVKIWQSADVLVVPSQYEGFGIVYLEAQRFGVIPVAGQSGAASEIIQSGVNGFLVPPESPAALKKVLLELLSDADLRVALSKAARRRYEEFPTWQESMATARRFLIEHFLY</sequence>
<organism evidence="4">
    <name type="scientific">Bellilinea caldifistulae</name>
    <dbReference type="NCBI Taxonomy" id="360411"/>
    <lineage>
        <taxon>Bacteria</taxon>
        <taxon>Bacillati</taxon>
        <taxon>Chloroflexota</taxon>
        <taxon>Anaerolineae</taxon>
        <taxon>Anaerolineales</taxon>
        <taxon>Anaerolineaceae</taxon>
        <taxon>Bellilinea</taxon>
    </lineage>
</organism>
<dbReference type="InterPro" id="IPR028098">
    <property type="entry name" value="Glyco_trans_4-like_N"/>
</dbReference>
<feature type="domain" description="Glycosyltransferase subfamily 4-like N-terminal" evidence="3">
    <location>
        <begin position="30"/>
        <end position="153"/>
    </location>
</feature>
<dbReference type="GO" id="GO:0009103">
    <property type="term" value="P:lipopolysaccharide biosynthetic process"/>
    <property type="evidence" value="ECO:0007669"/>
    <property type="project" value="TreeGrafter"/>
</dbReference>
<dbReference type="CDD" id="cd03801">
    <property type="entry name" value="GT4_PimA-like"/>
    <property type="match status" value="1"/>
</dbReference>
<dbReference type="Pfam" id="PF00534">
    <property type="entry name" value="Glycos_transf_1"/>
    <property type="match status" value="1"/>
</dbReference>
<keyword evidence="1 4" id="KW-0808">Transferase</keyword>
<dbReference type="PANTHER" id="PTHR46401">
    <property type="entry name" value="GLYCOSYLTRANSFERASE WBBK-RELATED"/>
    <property type="match status" value="1"/>
</dbReference>
<dbReference type="GO" id="GO:0016757">
    <property type="term" value="F:glycosyltransferase activity"/>
    <property type="evidence" value="ECO:0007669"/>
    <property type="project" value="InterPro"/>
</dbReference>
<evidence type="ECO:0000313" key="4">
    <source>
        <dbReference type="EMBL" id="HGS86137.1"/>
    </source>
</evidence>
<dbReference type="AlphaFoldDB" id="A0A7C4KY52"/>